<dbReference type="InterPro" id="IPR003737">
    <property type="entry name" value="GlcNAc_PI_deacetylase-related"/>
</dbReference>
<dbReference type="EMBL" id="JACBZP010000001">
    <property type="protein sequence ID" value="NYI68851.1"/>
    <property type="molecule type" value="Genomic_DNA"/>
</dbReference>
<dbReference type="Gene3D" id="3.40.50.10320">
    <property type="entry name" value="LmbE-like"/>
    <property type="match status" value="1"/>
</dbReference>
<dbReference type="SUPFAM" id="SSF102588">
    <property type="entry name" value="LmbE-like"/>
    <property type="match status" value="1"/>
</dbReference>
<reference evidence="2 3" key="1">
    <citation type="submission" date="2020-07" db="EMBL/GenBank/DDBJ databases">
        <title>Sequencing the genomes of 1000 actinobacteria strains.</title>
        <authorList>
            <person name="Klenk H.-P."/>
        </authorList>
    </citation>
    <scope>NUCLEOTIDE SEQUENCE [LARGE SCALE GENOMIC DNA]</scope>
    <source>
        <strain evidence="2 3">DSM 26341</strain>
    </source>
</reference>
<comment type="caution">
    <text evidence="2">The sequence shown here is derived from an EMBL/GenBank/DDBJ whole genome shotgun (WGS) entry which is preliminary data.</text>
</comment>
<dbReference type="AlphaFoldDB" id="A0A7Z0D4V5"/>
<evidence type="ECO:0000256" key="1">
    <source>
        <dbReference type="ARBA" id="ARBA00022833"/>
    </source>
</evidence>
<dbReference type="Proteomes" id="UP000539111">
    <property type="component" value="Unassembled WGS sequence"/>
</dbReference>
<name>A0A7Z0D4V5_9MICO</name>
<dbReference type="Pfam" id="PF02585">
    <property type="entry name" value="PIG-L"/>
    <property type="match status" value="1"/>
</dbReference>
<evidence type="ECO:0000313" key="3">
    <source>
        <dbReference type="Proteomes" id="UP000539111"/>
    </source>
</evidence>
<dbReference type="InterPro" id="IPR024078">
    <property type="entry name" value="LmbE-like_dom_sf"/>
</dbReference>
<dbReference type="PANTHER" id="PTHR12993:SF28">
    <property type="entry name" value="LMBE FAMILY PROTEIN"/>
    <property type="match status" value="1"/>
</dbReference>
<gene>
    <name evidence="2" type="ORF">BJY26_003157</name>
</gene>
<dbReference type="RefSeq" id="WP_218852463.1">
    <property type="nucleotide sequence ID" value="NZ_JACBZP010000001.1"/>
</dbReference>
<dbReference type="GO" id="GO:0016811">
    <property type="term" value="F:hydrolase activity, acting on carbon-nitrogen (but not peptide) bonds, in linear amides"/>
    <property type="evidence" value="ECO:0007669"/>
    <property type="project" value="TreeGrafter"/>
</dbReference>
<dbReference type="GO" id="GO:0016137">
    <property type="term" value="P:glycoside metabolic process"/>
    <property type="evidence" value="ECO:0007669"/>
    <property type="project" value="UniProtKB-ARBA"/>
</dbReference>
<protein>
    <submittedName>
        <fullName evidence="2">LmbE family N-acetylglucosaminyl deacetylase</fullName>
    </submittedName>
</protein>
<keyword evidence="1" id="KW-0862">Zinc</keyword>
<evidence type="ECO:0000313" key="2">
    <source>
        <dbReference type="EMBL" id="NYI68851.1"/>
    </source>
</evidence>
<dbReference type="PANTHER" id="PTHR12993">
    <property type="entry name" value="N-ACETYLGLUCOSAMINYL-PHOSPHATIDYLINOSITOL DE-N-ACETYLASE-RELATED"/>
    <property type="match status" value="1"/>
</dbReference>
<keyword evidence="3" id="KW-1185">Reference proteome</keyword>
<sequence length="240" mass="26214">MTEQLKPLPDDWQRALVVMAHPDDPEYGVAAAVAVWTAAGKDVRYVLATKGEAGIAGMPPDESGPLRADEQRRACSHVGVSALEFLDYPDGRIEEGLQLRRDIAAQIRRHRPELVVTLNHRDAGWRPGGWNTADHRAVGRSVLDAVADAANEWIFPELTEEPWAGVRWIAVAGPEVTHAVEVAAGIESAVASLAEHRRYLEALSADPVPDQARRQVEMVTAPREDFGGRRAVAVELFGDI</sequence>
<organism evidence="2 3">
    <name type="scientific">Spelaeicoccus albus</name>
    <dbReference type="NCBI Taxonomy" id="1280376"/>
    <lineage>
        <taxon>Bacteria</taxon>
        <taxon>Bacillati</taxon>
        <taxon>Actinomycetota</taxon>
        <taxon>Actinomycetes</taxon>
        <taxon>Micrococcales</taxon>
        <taxon>Brevibacteriaceae</taxon>
        <taxon>Spelaeicoccus</taxon>
    </lineage>
</organism>
<accession>A0A7Z0D4V5</accession>
<proteinExistence type="predicted"/>